<evidence type="ECO:0000313" key="2">
    <source>
        <dbReference type="Proteomes" id="UP000177870"/>
    </source>
</evidence>
<reference evidence="2" key="1">
    <citation type="submission" date="2016-10" db="EMBL/GenBank/DDBJ databases">
        <title>Comparative genomics uncovers the prolific and rare metabolic potential of the cyanobacterial genus Moorea.</title>
        <authorList>
            <person name="Leao T."/>
            <person name="Castelao G."/>
            <person name="Korobeynikov A."/>
            <person name="Monroe E.A."/>
            <person name="Podell S."/>
            <person name="Glukhov E."/>
            <person name="Allen E."/>
            <person name="Gerwick W.H."/>
            <person name="Gerwick L."/>
        </authorList>
    </citation>
    <scope>NUCLEOTIDE SEQUENCE [LARGE SCALE GENOMIC DNA]</scope>
    <source>
        <strain evidence="2">PAL-8-15-08-1</strain>
    </source>
</reference>
<dbReference type="Proteomes" id="UP000177870">
    <property type="component" value="Chromosome"/>
</dbReference>
<dbReference type="RefSeq" id="WP_070391661.1">
    <property type="nucleotide sequence ID" value="NZ_CP017599.1"/>
</dbReference>
<gene>
    <name evidence="1" type="ORF">BJP34_06635</name>
</gene>
<evidence type="ECO:0000313" key="1">
    <source>
        <dbReference type="EMBL" id="AOW99169.1"/>
    </source>
</evidence>
<dbReference type="AlphaFoldDB" id="A0A1D8TNF6"/>
<proteinExistence type="predicted"/>
<dbReference type="EMBL" id="CP017599">
    <property type="protein sequence ID" value="AOW99169.1"/>
    <property type="molecule type" value="Genomic_DNA"/>
</dbReference>
<name>A0A1D8TNF6_9CYAN</name>
<dbReference type="OrthoDB" id="527514at2"/>
<accession>A0A1D8TNF6</accession>
<organism evidence="1 2">
    <name type="scientific">Moorena producens PAL-8-15-08-1</name>
    <dbReference type="NCBI Taxonomy" id="1458985"/>
    <lineage>
        <taxon>Bacteria</taxon>
        <taxon>Bacillati</taxon>
        <taxon>Cyanobacteriota</taxon>
        <taxon>Cyanophyceae</taxon>
        <taxon>Coleofasciculales</taxon>
        <taxon>Coleofasciculaceae</taxon>
        <taxon>Moorena</taxon>
    </lineage>
</organism>
<evidence type="ECO:0008006" key="3">
    <source>
        <dbReference type="Google" id="ProtNLM"/>
    </source>
</evidence>
<sequence length="363" mass="41405">MLINTPRFNKTSVERLVNFWANRYVPDLSIIAKKNDFLKISDLLDVASRKGRTQTVTKLQRLIQINCECAGIKTDAMFSYIPNVVNLTEAKRIAEFVGSVYQKVLEIYQEQSPNPSLMAAIRLGETINFFTDLSSPWTMVALELPAIEKLATSLEPVLRQMREQHISAKDRRAIGFVTTQFHFSTKLVLNRLTLPEQILLSPYFKFVEEQVSIPWQRICNAAALHDFNSPTLALVEQVLPASQDIAQTVYQRTEQLHSDHFSRRGGLDDPGIKASTIRDLEMFQGYLWLCALEGNMTSIEQELLPLCLLVFPSVDVSWKLAEKMLQLLVDELNARVESDQLSLLLPYTQRLLELFSDLEQKAL</sequence>
<protein>
    <recommendedName>
        <fullName evidence="3">Phycobilisome protein</fullName>
    </recommendedName>
</protein>
<dbReference type="KEGG" id="mpro:BJP34_06635"/>